<reference evidence="5" key="1">
    <citation type="submission" date="2006-01" db="EMBL/GenBank/DDBJ databases">
        <title>Complete sequence of Novosphingobium aromaticivorans DSM 12444.</title>
        <authorList>
            <consortium name="US DOE Joint Genome Institute"/>
            <person name="Copeland A."/>
            <person name="Lucas S."/>
            <person name="Lapidus A."/>
            <person name="Barry K."/>
            <person name="Detter J.C."/>
            <person name="Glavina T."/>
            <person name="Hammon N."/>
            <person name="Israni S."/>
            <person name="Pitluck S."/>
            <person name="Chain P."/>
            <person name="Malfatti S."/>
            <person name="Shin M."/>
            <person name="Vergez L."/>
            <person name="Schmutz J."/>
            <person name="Larimer F."/>
            <person name="Land M."/>
            <person name="Kyrpides N."/>
            <person name="Ivanova N."/>
            <person name="Fredrickson J."/>
            <person name="Balkwill D."/>
            <person name="Romine M.F."/>
            <person name="Richardson P."/>
        </authorList>
    </citation>
    <scope>NUCLEOTIDE SEQUENCE [LARGE SCALE GENOMIC DNA]</scope>
    <source>
        <strain evidence="5">ATCC 700278 / DSM 12444 / CCUG 56034 / CIP 105152 / NBRC 16084 / F199</strain>
    </source>
</reference>
<dbReference type="EMBL" id="CP000248">
    <property type="protein sequence ID" value="ABD26907.1"/>
    <property type="molecule type" value="Genomic_DNA"/>
</dbReference>
<name>Q2G5G6_NOVAD</name>
<dbReference type="InterPro" id="IPR010621">
    <property type="entry name" value="DUF1214"/>
</dbReference>
<keyword evidence="5" id="KW-1185">Reference proteome</keyword>
<dbReference type="KEGG" id="nar:Saro_2471"/>
<dbReference type="PANTHER" id="PTHR36509:SF2">
    <property type="entry name" value="BLL3101 PROTEIN"/>
    <property type="match status" value="1"/>
</dbReference>
<dbReference type="InterPro" id="IPR037050">
    <property type="entry name" value="DUF1254_sf"/>
</dbReference>
<dbReference type="eggNOG" id="COG5361">
    <property type="taxonomic scope" value="Bacteria"/>
</dbReference>
<accession>Q2G5G6</accession>
<dbReference type="Proteomes" id="UP000009134">
    <property type="component" value="Chromosome"/>
</dbReference>
<evidence type="ECO:0000313" key="4">
    <source>
        <dbReference type="EMBL" id="ABD26907.1"/>
    </source>
</evidence>
<evidence type="ECO:0000313" key="5">
    <source>
        <dbReference type="Proteomes" id="UP000009134"/>
    </source>
</evidence>
<dbReference type="InterPro" id="IPR010679">
    <property type="entry name" value="DUF1254"/>
</dbReference>
<evidence type="ECO:0008006" key="6">
    <source>
        <dbReference type="Google" id="ProtNLM"/>
    </source>
</evidence>
<feature type="domain" description="DUF1214" evidence="2">
    <location>
        <begin position="358"/>
        <end position="464"/>
    </location>
</feature>
<dbReference type="PANTHER" id="PTHR36509">
    <property type="entry name" value="BLL3101 PROTEIN"/>
    <property type="match status" value="1"/>
</dbReference>
<sequence length="488" mass="53633">MNPKRAKRRRSAVAPLALLLAMSLPVVSSGAEIARAYDPGLADQFQSARIDEILPQDPEARQTFARSLAFDATLYGTAAVLEYRQLYALAVDRSDPQYVGFNTFSHGRTLAGPGYKPFKTPNADTLYSNAWLDLRNGPVMFEVPDTAGRYFTANFLDVHGNASNISARTHGFSGGRFLIATTDWQGEVPEGTTLFRVTTPFTWILLRVLVQQSGDDVRMAYALQDRFRLHPVGHGAGAVNFPDGRDTSAAGFMRILDFVLRNCGHPKSEEALLHRFRSIGIVGKRTVDEVLTDARMQAGIEQGFTEAQELIRVSMSQNGPRVGGWSEPVDVGRYGFNYLYRAVINTRGTGANVVEENHPFSTFVDADEERLDGSRGDYRLVLSPPPPARFFWSVTVYDSATRELVPNPLARYLISDRTPGLKRGKDGSVAILFSHRLSGRAKGANLLPVPAGPFHVVIRAQGPDAAITNGEWRPPAIQKMPVARTAAK</sequence>
<dbReference type="InterPro" id="IPR037049">
    <property type="entry name" value="DUF1214_C_sf"/>
</dbReference>
<evidence type="ECO:0000259" key="3">
    <source>
        <dbReference type="Pfam" id="PF06863"/>
    </source>
</evidence>
<feature type="chain" id="PRO_5004207936" description="DUF1254 domain-containing protein" evidence="1">
    <location>
        <begin position="31"/>
        <end position="488"/>
    </location>
</feature>
<gene>
    <name evidence="4" type="ordered locus">Saro_2471</name>
</gene>
<dbReference type="Gene3D" id="2.60.40.1610">
    <property type="entry name" value="Domain of unknown function DUF1254"/>
    <property type="match status" value="1"/>
</dbReference>
<dbReference type="Pfam" id="PF06742">
    <property type="entry name" value="DUF1214"/>
    <property type="match status" value="1"/>
</dbReference>
<feature type="domain" description="DUF1254" evidence="3">
    <location>
        <begin position="101"/>
        <end position="231"/>
    </location>
</feature>
<feature type="signal peptide" evidence="1">
    <location>
        <begin position="1"/>
        <end position="30"/>
    </location>
</feature>
<dbReference type="Pfam" id="PF06863">
    <property type="entry name" value="DUF1254"/>
    <property type="match status" value="1"/>
</dbReference>
<dbReference type="HOGENOM" id="CLU_027269_1_1_5"/>
<dbReference type="AlphaFoldDB" id="Q2G5G6"/>
<dbReference type="SUPFAM" id="SSF160935">
    <property type="entry name" value="VPA0735-like"/>
    <property type="match status" value="1"/>
</dbReference>
<organism evidence="4 5">
    <name type="scientific">Novosphingobium aromaticivorans (strain ATCC 700278 / DSM 12444 / CCUG 56034 / CIP 105152 / NBRC 16084 / F199)</name>
    <dbReference type="NCBI Taxonomy" id="279238"/>
    <lineage>
        <taxon>Bacteria</taxon>
        <taxon>Pseudomonadati</taxon>
        <taxon>Pseudomonadota</taxon>
        <taxon>Alphaproteobacteria</taxon>
        <taxon>Sphingomonadales</taxon>
        <taxon>Sphingomonadaceae</taxon>
        <taxon>Novosphingobium</taxon>
    </lineage>
</organism>
<dbReference type="Gene3D" id="2.60.120.600">
    <property type="entry name" value="Domain of unknown function DUF1214, C-terminal domain"/>
    <property type="match status" value="1"/>
</dbReference>
<evidence type="ECO:0000259" key="2">
    <source>
        <dbReference type="Pfam" id="PF06742"/>
    </source>
</evidence>
<dbReference type="STRING" id="279238.Saro_2471"/>
<evidence type="ECO:0000256" key="1">
    <source>
        <dbReference type="SAM" id="SignalP"/>
    </source>
</evidence>
<keyword evidence="1" id="KW-0732">Signal</keyword>
<protein>
    <recommendedName>
        <fullName evidence="6">DUF1254 domain-containing protein</fullName>
    </recommendedName>
</protein>
<proteinExistence type="predicted"/>